<name>A0A940SZK9_9ENTE</name>
<accession>A0A940SZK9</accession>
<evidence type="ECO:0000313" key="2">
    <source>
        <dbReference type="EMBL" id="MBP1044533.1"/>
    </source>
</evidence>
<keyword evidence="1" id="KW-0472">Membrane</keyword>
<keyword evidence="1" id="KW-0812">Transmembrane</keyword>
<dbReference type="EMBL" id="JAEEGA010000031">
    <property type="protein sequence ID" value="MBP1044533.1"/>
    <property type="molecule type" value="Genomic_DNA"/>
</dbReference>
<comment type="caution">
    <text evidence="2">The sequence shown here is derived from an EMBL/GenBank/DDBJ whole genome shotgun (WGS) entry which is preliminary data.</text>
</comment>
<keyword evidence="3" id="KW-1185">Reference proteome</keyword>
<reference evidence="2" key="1">
    <citation type="submission" date="2020-12" db="EMBL/GenBank/DDBJ databases">
        <title>Vagococcus allomyrinae sp. nov. and Enterococcus lavae sp. nov., isolated from the larvae of Allomyrina dichotoma.</title>
        <authorList>
            <person name="Lee S.D."/>
        </authorList>
    </citation>
    <scope>NUCLEOTIDE SEQUENCE</scope>
    <source>
        <strain evidence="2">BWB3-3</strain>
    </source>
</reference>
<evidence type="ECO:0000256" key="1">
    <source>
        <dbReference type="SAM" id="Phobius"/>
    </source>
</evidence>
<feature type="transmembrane region" description="Helical" evidence="1">
    <location>
        <begin position="64"/>
        <end position="86"/>
    </location>
</feature>
<keyword evidence="1" id="KW-1133">Transmembrane helix</keyword>
<organism evidence="2 3">
    <name type="scientific">Vagococcus allomyrinae</name>
    <dbReference type="NCBI Taxonomy" id="2794353"/>
    <lineage>
        <taxon>Bacteria</taxon>
        <taxon>Bacillati</taxon>
        <taxon>Bacillota</taxon>
        <taxon>Bacilli</taxon>
        <taxon>Lactobacillales</taxon>
        <taxon>Enterococcaceae</taxon>
        <taxon>Vagococcus</taxon>
    </lineage>
</organism>
<dbReference type="RefSeq" id="WP_209533065.1">
    <property type="nucleotide sequence ID" value="NZ_JAEEGA010000031.1"/>
</dbReference>
<feature type="transmembrane region" description="Helical" evidence="1">
    <location>
        <begin position="93"/>
        <end position="113"/>
    </location>
</feature>
<dbReference type="Proteomes" id="UP000674938">
    <property type="component" value="Unassembled WGS sequence"/>
</dbReference>
<feature type="transmembrane region" description="Helical" evidence="1">
    <location>
        <begin position="133"/>
        <end position="152"/>
    </location>
</feature>
<dbReference type="AlphaFoldDB" id="A0A940SZK9"/>
<protein>
    <submittedName>
        <fullName evidence="2">Uncharacterized protein</fullName>
    </submittedName>
</protein>
<feature type="transmembrane region" description="Helical" evidence="1">
    <location>
        <begin position="183"/>
        <end position="200"/>
    </location>
</feature>
<feature type="transmembrane region" description="Helical" evidence="1">
    <location>
        <begin position="212"/>
        <end position="233"/>
    </location>
</feature>
<evidence type="ECO:0000313" key="3">
    <source>
        <dbReference type="Proteomes" id="UP000674938"/>
    </source>
</evidence>
<gene>
    <name evidence="2" type="ORF">I6N95_26335</name>
</gene>
<proteinExistence type="predicted"/>
<feature type="transmembrane region" description="Helical" evidence="1">
    <location>
        <begin position="40"/>
        <end position="58"/>
    </location>
</feature>
<sequence>MSLRNIINLSKYKEEAFYYFSLVEKHGNVSAKKLKELSTLYILVSIAILYNLSSYSGLSQVPTMVKIASIWNGFTGLIGIISLFFNYRKHEPYFFLVGINVLFSFSLLAIYLIPSYYFQFGKAEPLLDAVGQARFAFFMVMLSVISFLIGVIRNMSILQRGKGSAKSDLSKAAEKQERLKNQLSVVYVGLPVSTTFYFRYKDIGENSWWPLLSILIGMILISIIPHYIILVYMKIRFPNR</sequence>